<accession>A0A7K1FLV8</accession>
<evidence type="ECO:0000256" key="1">
    <source>
        <dbReference type="ARBA" id="ARBA00023015"/>
    </source>
</evidence>
<keyword evidence="2" id="KW-0238">DNA-binding</keyword>
<dbReference type="Gene3D" id="1.20.120.530">
    <property type="entry name" value="GntR ligand-binding domain-like"/>
    <property type="match status" value="1"/>
</dbReference>
<comment type="caution">
    <text evidence="5">The sequence shown here is derived from an EMBL/GenBank/DDBJ whole genome shotgun (WGS) entry which is preliminary data.</text>
</comment>
<evidence type="ECO:0000259" key="4">
    <source>
        <dbReference type="PROSITE" id="PS50949"/>
    </source>
</evidence>
<dbReference type="SMART" id="SM00895">
    <property type="entry name" value="FCD"/>
    <property type="match status" value="1"/>
</dbReference>
<dbReference type="Pfam" id="PF00392">
    <property type="entry name" value="GntR"/>
    <property type="match status" value="1"/>
</dbReference>
<dbReference type="InterPro" id="IPR036390">
    <property type="entry name" value="WH_DNA-bd_sf"/>
</dbReference>
<dbReference type="SUPFAM" id="SSF48008">
    <property type="entry name" value="GntR ligand-binding domain-like"/>
    <property type="match status" value="1"/>
</dbReference>
<dbReference type="PANTHER" id="PTHR43537">
    <property type="entry name" value="TRANSCRIPTIONAL REGULATOR, GNTR FAMILY"/>
    <property type="match status" value="1"/>
</dbReference>
<protein>
    <submittedName>
        <fullName evidence="5">FCD domain-containing protein</fullName>
    </submittedName>
</protein>
<gene>
    <name evidence="5" type="ORF">GIS00_14405</name>
</gene>
<dbReference type="SUPFAM" id="SSF46785">
    <property type="entry name" value="Winged helix' DNA-binding domain"/>
    <property type="match status" value="1"/>
</dbReference>
<keyword evidence="1" id="KW-0805">Transcription regulation</keyword>
<dbReference type="AlphaFoldDB" id="A0A7K1FLV8"/>
<proteinExistence type="predicted"/>
<dbReference type="Pfam" id="PF07729">
    <property type="entry name" value="FCD"/>
    <property type="match status" value="1"/>
</dbReference>
<dbReference type="InterPro" id="IPR000524">
    <property type="entry name" value="Tscrpt_reg_HTH_GntR"/>
</dbReference>
<evidence type="ECO:0000256" key="3">
    <source>
        <dbReference type="ARBA" id="ARBA00023163"/>
    </source>
</evidence>
<dbReference type="InterPro" id="IPR008920">
    <property type="entry name" value="TF_FadR/GntR_C"/>
</dbReference>
<evidence type="ECO:0000256" key="2">
    <source>
        <dbReference type="ARBA" id="ARBA00023125"/>
    </source>
</evidence>
<dbReference type="GO" id="GO:0003677">
    <property type="term" value="F:DNA binding"/>
    <property type="evidence" value="ECO:0007669"/>
    <property type="project" value="UniProtKB-KW"/>
</dbReference>
<dbReference type="Gene3D" id="1.10.10.10">
    <property type="entry name" value="Winged helix-like DNA-binding domain superfamily/Winged helix DNA-binding domain"/>
    <property type="match status" value="1"/>
</dbReference>
<dbReference type="EMBL" id="WLYK01000005">
    <property type="protein sequence ID" value="MTD15132.1"/>
    <property type="molecule type" value="Genomic_DNA"/>
</dbReference>
<name>A0A7K1FLV8_9ACTN</name>
<keyword evidence="3" id="KW-0804">Transcription</keyword>
<organism evidence="5 6">
    <name type="scientific">Nakamurella alba</name>
    <dbReference type="NCBI Taxonomy" id="2665158"/>
    <lineage>
        <taxon>Bacteria</taxon>
        <taxon>Bacillati</taxon>
        <taxon>Actinomycetota</taxon>
        <taxon>Actinomycetes</taxon>
        <taxon>Nakamurellales</taxon>
        <taxon>Nakamurellaceae</taxon>
        <taxon>Nakamurella</taxon>
    </lineage>
</organism>
<evidence type="ECO:0000313" key="6">
    <source>
        <dbReference type="Proteomes" id="UP000460221"/>
    </source>
</evidence>
<dbReference type="PROSITE" id="PS50949">
    <property type="entry name" value="HTH_GNTR"/>
    <property type="match status" value="1"/>
</dbReference>
<dbReference type="InterPro" id="IPR036388">
    <property type="entry name" value="WH-like_DNA-bd_sf"/>
</dbReference>
<dbReference type="PANTHER" id="PTHR43537:SF5">
    <property type="entry name" value="UXU OPERON TRANSCRIPTIONAL REGULATOR"/>
    <property type="match status" value="1"/>
</dbReference>
<dbReference type="GO" id="GO:0003700">
    <property type="term" value="F:DNA-binding transcription factor activity"/>
    <property type="evidence" value="ECO:0007669"/>
    <property type="project" value="InterPro"/>
</dbReference>
<evidence type="ECO:0000313" key="5">
    <source>
        <dbReference type="EMBL" id="MTD15132.1"/>
    </source>
</evidence>
<reference evidence="5 6" key="1">
    <citation type="submission" date="2019-11" db="EMBL/GenBank/DDBJ databases">
        <authorList>
            <person name="Jiang L.-Q."/>
        </authorList>
    </citation>
    <scope>NUCLEOTIDE SEQUENCE [LARGE SCALE GENOMIC DNA]</scope>
    <source>
        <strain evidence="5 6">YIM 132087</strain>
    </source>
</reference>
<keyword evidence="6" id="KW-1185">Reference proteome</keyword>
<dbReference type="Proteomes" id="UP000460221">
    <property type="component" value="Unassembled WGS sequence"/>
</dbReference>
<feature type="domain" description="HTH gntR-type" evidence="4">
    <location>
        <begin position="13"/>
        <end position="83"/>
    </location>
</feature>
<dbReference type="InterPro" id="IPR011711">
    <property type="entry name" value="GntR_C"/>
</dbReference>
<sequence length="258" mass="27837">MVAGRVERAPSRGELSAHTARRILRDVTERGLRVGESLGDESWLIEHYDVSRGTLREALKLLSFLGAITVKSGPRGGPQLTTPGSAVVGSALGMVVQFRGATLHTVFQARAAIEPAVAALAASCRNETDLRVLDRQVDLLRAAQSTHGPVYAGHSERFNLLLAEASHNEVLATTVPAMAAMTAAVTWRYGPGMRPELTERIGRVVAAVRDSDPAAATAEHAAMFGWLIDELLESQPARMQARILWPDVDEILADQRYG</sequence>